<feature type="signal peptide" evidence="2">
    <location>
        <begin position="1"/>
        <end position="19"/>
    </location>
</feature>
<accession>A0A3N4UR96</accession>
<reference evidence="3 4" key="1">
    <citation type="submission" date="2018-11" db="EMBL/GenBank/DDBJ databases">
        <title>Genomic Encyclopedia of Type Strains, Phase IV (KMG-IV): sequencing the most valuable type-strain genomes for metagenomic binning, comparative biology and taxonomic classification.</title>
        <authorList>
            <person name="Goeker M."/>
        </authorList>
    </citation>
    <scope>NUCLEOTIDE SEQUENCE [LARGE SCALE GENOMIC DNA]</scope>
    <source>
        <strain evidence="3 4">DSM 101684</strain>
    </source>
</reference>
<dbReference type="OrthoDB" id="5444556at2"/>
<gene>
    <name evidence="3" type="ORF">EDC62_0937</name>
</gene>
<evidence type="ECO:0000313" key="3">
    <source>
        <dbReference type="EMBL" id="RPE73226.1"/>
    </source>
</evidence>
<proteinExistence type="predicted"/>
<organism evidence="3 4">
    <name type="scientific">Tibeticola sediminis</name>
    <dbReference type="NCBI Taxonomy" id="1917811"/>
    <lineage>
        <taxon>Bacteria</taxon>
        <taxon>Pseudomonadati</taxon>
        <taxon>Pseudomonadota</taxon>
        <taxon>Betaproteobacteria</taxon>
        <taxon>Burkholderiales</taxon>
        <taxon>Comamonadaceae</taxon>
        <taxon>Tibeticola</taxon>
    </lineage>
</organism>
<dbReference type="RefSeq" id="WP_124220936.1">
    <property type="nucleotide sequence ID" value="NZ_RKQL01000001.1"/>
</dbReference>
<feature type="region of interest" description="Disordered" evidence="1">
    <location>
        <begin position="173"/>
        <end position="206"/>
    </location>
</feature>
<evidence type="ECO:0000256" key="1">
    <source>
        <dbReference type="SAM" id="MobiDB-lite"/>
    </source>
</evidence>
<sequence length="392" mass="41891">MKYFAFFAALLVFLTPVKAQIHQARGQFVINYKDALGTFDRKQVPASVKQKAQQEAMLKAVEAYFAEAGQAEAASFDSIRAKVLAEPGRYILDSVVLSEDDNTKDLKYSVVVRASLNVANLRNAMQSSSAIGKAAESEKSAMSFVFVSREMASMKSFDDRVYKRADASVQVTANASQSGKSTVKEKTSEGESIKKGQIETSGSRTDEVDVAVASKAGTTSTAIVETGGSITRKASETSWRILPSANLNQVFVSAFSQAGYDVIEGAMVETDKFKIAAIEADYQSGNDLQPQTLRNIAAAMKQSEIPLVALGTLDVGLAEKDPQTGLQRVAVTVNAKLWDVTRPIPRTRAAVGPIVYAGVGPTEAEARANALKSAASNAAQELSTRLANLGVR</sequence>
<feature type="chain" id="PRO_5018083935" description="LPP20 lipoprotein" evidence="2">
    <location>
        <begin position="20"/>
        <end position="392"/>
    </location>
</feature>
<protein>
    <recommendedName>
        <fullName evidence="5">LPP20 lipoprotein</fullName>
    </recommendedName>
</protein>
<keyword evidence="2" id="KW-0732">Signal</keyword>
<keyword evidence="4" id="KW-1185">Reference proteome</keyword>
<dbReference type="EMBL" id="RKQL01000001">
    <property type="protein sequence ID" value="RPE73226.1"/>
    <property type="molecule type" value="Genomic_DNA"/>
</dbReference>
<evidence type="ECO:0000313" key="4">
    <source>
        <dbReference type="Proteomes" id="UP000272193"/>
    </source>
</evidence>
<name>A0A3N4UR96_9BURK</name>
<comment type="caution">
    <text evidence="3">The sequence shown here is derived from an EMBL/GenBank/DDBJ whole genome shotgun (WGS) entry which is preliminary data.</text>
</comment>
<feature type="compositionally biased region" description="Basic and acidic residues" evidence="1">
    <location>
        <begin position="182"/>
        <end position="197"/>
    </location>
</feature>
<evidence type="ECO:0008006" key="5">
    <source>
        <dbReference type="Google" id="ProtNLM"/>
    </source>
</evidence>
<dbReference type="AlphaFoldDB" id="A0A3N4UR96"/>
<evidence type="ECO:0000256" key="2">
    <source>
        <dbReference type="SAM" id="SignalP"/>
    </source>
</evidence>
<dbReference type="Proteomes" id="UP000272193">
    <property type="component" value="Unassembled WGS sequence"/>
</dbReference>